<keyword evidence="2 5" id="KW-0645">Protease</keyword>
<dbReference type="Gene3D" id="2.60.40.10">
    <property type="entry name" value="Immunoglobulins"/>
    <property type="match status" value="1"/>
</dbReference>
<dbReference type="SUPFAM" id="SSF52743">
    <property type="entry name" value="Subtilisin-like"/>
    <property type="match status" value="1"/>
</dbReference>
<evidence type="ECO:0000259" key="7">
    <source>
        <dbReference type="Pfam" id="PF00082"/>
    </source>
</evidence>
<gene>
    <name evidence="9" type="ORF">LV75_003834</name>
</gene>
<dbReference type="InterPro" id="IPR036852">
    <property type="entry name" value="Peptidase_S8/S53_dom_sf"/>
</dbReference>
<dbReference type="InterPro" id="IPR015500">
    <property type="entry name" value="Peptidase_S8_subtilisin-rel"/>
</dbReference>
<feature type="active site" description="Charge relay system" evidence="5">
    <location>
        <position position="346"/>
    </location>
</feature>
<dbReference type="EMBL" id="JAMTCO010000009">
    <property type="protein sequence ID" value="MCP2271320.1"/>
    <property type="molecule type" value="Genomic_DNA"/>
</dbReference>
<feature type="domain" description="Peptidase S8/S53" evidence="7">
    <location>
        <begin position="155"/>
        <end position="382"/>
    </location>
</feature>
<dbReference type="PROSITE" id="PS51892">
    <property type="entry name" value="SUBTILASE"/>
    <property type="match status" value="1"/>
</dbReference>
<dbReference type="Pfam" id="PF05922">
    <property type="entry name" value="Inhibitor_I9"/>
    <property type="match status" value="1"/>
</dbReference>
<dbReference type="InterPro" id="IPR050131">
    <property type="entry name" value="Peptidase_S8_subtilisin-like"/>
</dbReference>
<proteinExistence type="inferred from homology"/>
<dbReference type="InterPro" id="IPR037045">
    <property type="entry name" value="S8pro/Inhibitor_I9_sf"/>
</dbReference>
<protein>
    <submittedName>
        <fullName evidence="9">Serine protease, subtilisin family</fullName>
    </submittedName>
</protein>
<dbReference type="PRINTS" id="PR00723">
    <property type="entry name" value="SUBTILISIN"/>
</dbReference>
<dbReference type="SUPFAM" id="SSF54897">
    <property type="entry name" value="Protease propeptides/inhibitors"/>
    <property type="match status" value="1"/>
</dbReference>
<feature type="active site" description="Charge relay system" evidence="5">
    <location>
        <position position="192"/>
    </location>
</feature>
<dbReference type="Gene3D" id="3.30.70.80">
    <property type="entry name" value="Peptidase S8 propeptide/proteinase inhibitor I9"/>
    <property type="match status" value="1"/>
</dbReference>
<dbReference type="InterPro" id="IPR022398">
    <property type="entry name" value="Peptidase_S8_His-AS"/>
</dbReference>
<sequence>MYEQKRRRRLSLVFALITLLSVLSPTASGASNSPVRSQAKESAVIDGSYIVVFKDAPGPRSATSNTAATTASRYGAQLTYTYRHALNGFAGRFDAETARKIAADPAVAYVSQDLKVKADGTQVTPPSWGLDRIDQRDRPSDNTYNYPANTASNVTAYIIDGGIRTTHQDFGGRATWGTNTTGDGNNTDCNGHGTHVAGTVGGSTYGVAKAVKLVAVKVLNCDGNGTSASFIAGLDWVTANHVSGPAVANVSLGASGTNQAWEDAVRNSINDGIVYAISAGNDTEDACNHTPARTPQAITVGATDINDRIADFSNYGTCVDILAPGEAILSAYNDSDTGSEYLDGTSMAAPHVTGAAALLVAAEPTLTPARAAEALLLDSTPNKVTAGRVGTPNRLLATNTGNRPGYPVVANPGFRAARVGTAFSLTLTAAGGTGPYKWTATGLPAGLTINLNTGAITGTPTTAATSTATVTTTDAANRTRATAFQITVTPAAGSCSSPGQRLVNPGFESGFAPWNGYTNVIGAWTGGDRGPRTGTRAAIVNGNGVQHDEMLNQAVLIPAGCVHSTLSFYLRITTEETDPVPYDTVSIWLGNTILATYSNTDAGAYALKSFPVGAYAGQVLVLTIDGSEDFAAATTYSFDDFSLVAS</sequence>
<dbReference type="CDD" id="cd04077">
    <property type="entry name" value="Peptidases_S8_PCSK9_ProteinaseK_like"/>
    <property type="match status" value="1"/>
</dbReference>
<dbReference type="Pfam" id="PF05345">
    <property type="entry name" value="He_PIG"/>
    <property type="match status" value="1"/>
</dbReference>
<dbReference type="PANTHER" id="PTHR43806">
    <property type="entry name" value="PEPTIDASE S8"/>
    <property type="match status" value="1"/>
</dbReference>
<evidence type="ECO:0000259" key="8">
    <source>
        <dbReference type="Pfam" id="PF05922"/>
    </source>
</evidence>
<dbReference type="Proteomes" id="UP001205185">
    <property type="component" value="Unassembled WGS sequence"/>
</dbReference>
<evidence type="ECO:0000256" key="2">
    <source>
        <dbReference type="ARBA" id="ARBA00022670"/>
    </source>
</evidence>
<comment type="caution">
    <text evidence="9">The sequence shown here is derived from an EMBL/GenBank/DDBJ whole genome shotgun (WGS) entry which is preliminary data.</text>
</comment>
<dbReference type="Pfam" id="PF00082">
    <property type="entry name" value="Peptidase_S8"/>
    <property type="match status" value="1"/>
</dbReference>
<evidence type="ECO:0000256" key="6">
    <source>
        <dbReference type="SAM" id="SignalP"/>
    </source>
</evidence>
<dbReference type="Gene3D" id="2.60.120.260">
    <property type="entry name" value="Galactose-binding domain-like"/>
    <property type="match status" value="1"/>
</dbReference>
<dbReference type="InterPro" id="IPR000209">
    <property type="entry name" value="Peptidase_S8/S53_dom"/>
</dbReference>
<evidence type="ECO:0000256" key="1">
    <source>
        <dbReference type="ARBA" id="ARBA00011073"/>
    </source>
</evidence>
<dbReference type="InterPro" id="IPR013783">
    <property type="entry name" value="Ig-like_fold"/>
</dbReference>
<dbReference type="SUPFAM" id="SSF49313">
    <property type="entry name" value="Cadherin-like"/>
    <property type="match status" value="1"/>
</dbReference>
<reference evidence="9 10" key="1">
    <citation type="submission" date="2022-06" db="EMBL/GenBank/DDBJ databases">
        <title>Genomic Encyclopedia of Archaeal and Bacterial Type Strains, Phase II (KMG-II): from individual species to whole genera.</title>
        <authorList>
            <person name="Goeker M."/>
        </authorList>
    </citation>
    <scope>NUCLEOTIDE SEQUENCE [LARGE SCALE GENOMIC DNA]</scope>
    <source>
        <strain evidence="9 10">DSM 44255</strain>
    </source>
</reference>
<dbReference type="RefSeq" id="WP_253888267.1">
    <property type="nucleotide sequence ID" value="NZ_BAAAVB010000005.1"/>
</dbReference>
<dbReference type="InterPro" id="IPR015919">
    <property type="entry name" value="Cadherin-like_sf"/>
</dbReference>
<dbReference type="InterPro" id="IPR023828">
    <property type="entry name" value="Peptidase_S8_Ser-AS"/>
</dbReference>
<evidence type="ECO:0000313" key="9">
    <source>
        <dbReference type="EMBL" id="MCP2271320.1"/>
    </source>
</evidence>
<dbReference type="PANTHER" id="PTHR43806:SF11">
    <property type="entry name" value="CEREVISIN-RELATED"/>
    <property type="match status" value="1"/>
</dbReference>
<dbReference type="InterPro" id="IPR034193">
    <property type="entry name" value="PCSK9_ProteinaseK-like"/>
</dbReference>
<accession>A0ABT1IFD5</accession>
<keyword evidence="6" id="KW-0732">Signal</keyword>
<feature type="signal peptide" evidence="6">
    <location>
        <begin position="1"/>
        <end position="30"/>
    </location>
</feature>
<evidence type="ECO:0000256" key="4">
    <source>
        <dbReference type="ARBA" id="ARBA00022825"/>
    </source>
</evidence>
<feature type="domain" description="Inhibitor I9" evidence="8">
    <location>
        <begin position="48"/>
        <end position="118"/>
    </location>
</feature>
<organism evidence="9 10">
    <name type="scientific">Actinokineospora diospyrosa</name>
    <dbReference type="NCBI Taxonomy" id="103728"/>
    <lineage>
        <taxon>Bacteria</taxon>
        <taxon>Bacillati</taxon>
        <taxon>Actinomycetota</taxon>
        <taxon>Actinomycetes</taxon>
        <taxon>Pseudonocardiales</taxon>
        <taxon>Pseudonocardiaceae</taxon>
        <taxon>Actinokineospora</taxon>
    </lineage>
</organism>
<keyword evidence="3 5" id="KW-0378">Hydrolase</keyword>
<evidence type="ECO:0000256" key="3">
    <source>
        <dbReference type="ARBA" id="ARBA00022801"/>
    </source>
</evidence>
<keyword evidence="4 5" id="KW-0720">Serine protease</keyword>
<dbReference type="Gene3D" id="3.40.50.200">
    <property type="entry name" value="Peptidase S8/S53 domain"/>
    <property type="match status" value="1"/>
</dbReference>
<evidence type="ECO:0000256" key="5">
    <source>
        <dbReference type="PROSITE-ProRule" id="PRU01240"/>
    </source>
</evidence>
<comment type="similarity">
    <text evidence="1 5">Belongs to the peptidase S8 family.</text>
</comment>
<dbReference type="PROSITE" id="PS00137">
    <property type="entry name" value="SUBTILASE_HIS"/>
    <property type="match status" value="1"/>
</dbReference>
<dbReference type="PROSITE" id="PS00138">
    <property type="entry name" value="SUBTILASE_SER"/>
    <property type="match status" value="1"/>
</dbReference>
<dbReference type="GO" id="GO:0008233">
    <property type="term" value="F:peptidase activity"/>
    <property type="evidence" value="ECO:0007669"/>
    <property type="project" value="UniProtKB-KW"/>
</dbReference>
<dbReference type="GO" id="GO:0006508">
    <property type="term" value="P:proteolysis"/>
    <property type="evidence" value="ECO:0007669"/>
    <property type="project" value="UniProtKB-KW"/>
</dbReference>
<dbReference type="InterPro" id="IPR010259">
    <property type="entry name" value="S8pro/Inhibitor_I9"/>
</dbReference>
<evidence type="ECO:0000313" key="10">
    <source>
        <dbReference type="Proteomes" id="UP001205185"/>
    </source>
</evidence>
<feature type="chain" id="PRO_5045720459" evidence="6">
    <location>
        <begin position="31"/>
        <end position="646"/>
    </location>
</feature>
<name>A0ABT1IFD5_9PSEU</name>
<feature type="active site" description="Charge relay system" evidence="5">
    <location>
        <position position="160"/>
    </location>
</feature>
<keyword evidence="10" id="KW-1185">Reference proteome</keyword>